<feature type="compositionally biased region" description="Acidic residues" evidence="1">
    <location>
        <begin position="65"/>
        <end position="79"/>
    </location>
</feature>
<comment type="caution">
    <text evidence="2">The sequence shown here is derived from an EMBL/GenBank/DDBJ whole genome shotgun (WGS) entry which is preliminary data.</text>
</comment>
<evidence type="ECO:0008006" key="4">
    <source>
        <dbReference type="Google" id="ProtNLM"/>
    </source>
</evidence>
<dbReference type="Pfam" id="PF09957">
    <property type="entry name" value="VapB_antitoxin"/>
    <property type="match status" value="1"/>
</dbReference>
<evidence type="ECO:0000256" key="1">
    <source>
        <dbReference type="SAM" id="MobiDB-lite"/>
    </source>
</evidence>
<dbReference type="Proteomes" id="UP000019205">
    <property type="component" value="Chromosome"/>
</dbReference>
<feature type="region of interest" description="Disordered" evidence="1">
    <location>
        <begin position="58"/>
        <end position="79"/>
    </location>
</feature>
<accession>A4A596</accession>
<reference evidence="2 3" key="1">
    <citation type="journal article" date="2007" name="Proc. Natl. Acad. Sci. U.S.A.">
        <title>Characterization of a marine gammaproteobacterium capable of aerobic anoxygenic photosynthesis.</title>
        <authorList>
            <person name="Fuchs B.M."/>
            <person name="Spring S."/>
            <person name="Teeling H."/>
            <person name="Quast C."/>
            <person name="Wulf J."/>
            <person name="Schattenhofer M."/>
            <person name="Yan S."/>
            <person name="Ferriera S."/>
            <person name="Johnson J."/>
            <person name="Glockner F.O."/>
            <person name="Amann R."/>
        </authorList>
    </citation>
    <scope>NUCLEOTIDE SEQUENCE [LARGE SCALE GENOMIC DNA]</scope>
    <source>
        <strain evidence="2">KT71</strain>
    </source>
</reference>
<dbReference type="RefSeq" id="WP_008294444.1">
    <property type="nucleotide sequence ID" value="NZ_CM002299.1"/>
</dbReference>
<dbReference type="HOGENOM" id="CLU_179376_1_1_6"/>
<dbReference type="AlphaFoldDB" id="A4A596"/>
<dbReference type="EMBL" id="AAOA02000003">
    <property type="protein sequence ID" value="EAQ98967.1"/>
    <property type="molecule type" value="Genomic_DNA"/>
</dbReference>
<dbReference type="eggNOG" id="COG5450">
    <property type="taxonomic scope" value="Bacteria"/>
</dbReference>
<protein>
    <recommendedName>
        <fullName evidence="4">Transcription regulator of the Arc/MetJ class</fullName>
    </recommendedName>
</protein>
<keyword evidence="3" id="KW-1185">Reference proteome</keyword>
<organism evidence="2 3">
    <name type="scientific">Congregibacter litoralis KT71</name>
    <dbReference type="NCBI Taxonomy" id="314285"/>
    <lineage>
        <taxon>Bacteria</taxon>
        <taxon>Pseudomonadati</taxon>
        <taxon>Pseudomonadota</taxon>
        <taxon>Gammaproteobacteria</taxon>
        <taxon>Cellvibrionales</taxon>
        <taxon>Halieaceae</taxon>
        <taxon>Congregibacter</taxon>
    </lineage>
</organism>
<proteinExistence type="predicted"/>
<evidence type="ECO:0000313" key="3">
    <source>
        <dbReference type="Proteomes" id="UP000019205"/>
    </source>
</evidence>
<sequence>MRTTVSIDDQLFAEASRLTGITENTELIRFAIKRLVEREAARRLACLGGKMPGLEIPGRRALATTEDDEGVEDGEDKKR</sequence>
<evidence type="ECO:0000313" key="2">
    <source>
        <dbReference type="EMBL" id="EAQ98967.1"/>
    </source>
</evidence>
<dbReference type="STRING" id="314285.KT71_10077"/>
<name>A4A596_9GAMM</name>
<dbReference type="OrthoDB" id="332069at2"/>
<dbReference type="InterPro" id="IPR019239">
    <property type="entry name" value="VapB_antitoxin"/>
</dbReference>
<gene>
    <name evidence="2" type="ORF">KT71_10077</name>
</gene>
<reference evidence="2 3" key="2">
    <citation type="journal article" date="2009" name="PLoS ONE">
        <title>The photosynthetic apparatus and its regulation in the aerobic gammaproteobacterium Congregibacter litoralis gen. nov., sp. nov.</title>
        <authorList>
            <person name="Spring S."/>
            <person name="Lunsdorf H."/>
            <person name="Fuchs B.M."/>
            <person name="Tindall B.J."/>
        </authorList>
    </citation>
    <scope>NUCLEOTIDE SEQUENCE [LARGE SCALE GENOMIC DNA]</scope>
    <source>
        <strain evidence="2">KT71</strain>
    </source>
</reference>